<comment type="caution">
    <text evidence="2">The sequence shown here is derived from an EMBL/GenBank/DDBJ whole genome shotgun (WGS) entry which is preliminary data.</text>
</comment>
<dbReference type="GO" id="GO:0005813">
    <property type="term" value="C:centrosome"/>
    <property type="evidence" value="ECO:0007669"/>
    <property type="project" value="TreeGrafter"/>
</dbReference>
<organism evidence="2 3">
    <name type="scientific">Owenia fusiformis</name>
    <name type="common">Polychaete worm</name>
    <dbReference type="NCBI Taxonomy" id="6347"/>
    <lineage>
        <taxon>Eukaryota</taxon>
        <taxon>Metazoa</taxon>
        <taxon>Spiralia</taxon>
        <taxon>Lophotrochozoa</taxon>
        <taxon>Annelida</taxon>
        <taxon>Polychaeta</taxon>
        <taxon>Sedentaria</taxon>
        <taxon>Canalipalpata</taxon>
        <taxon>Sabellida</taxon>
        <taxon>Oweniida</taxon>
        <taxon>Oweniidae</taxon>
        <taxon>Owenia</taxon>
    </lineage>
</organism>
<dbReference type="PANTHER" id="PTHR31393">
    <property type="entry name" value="C5ORF31"/>
    <property type="match status" value="1"/>
</dbReference>
<sequence>MESAVLPGFVPISANMISTDLFTPSQKDRATIPIIGVQPVKVSEPGDQSWAENITCYGGIGRLPFRGETRVRDLHVARSHRHYGSGFCRYQTRVQPTQITSLLKSGCRLNDQVLPKPFDTPLDPAMKLKDAPTEGRPYTSHVFPRNDPNRNDSLGNSPLTGATRDALNEINRDLYQTCKYQQTYQDHTNYIRSIVKERAAKQKQLANTRHNMIKEKYPKIDEARDALPNANDRDDKETVDPNEKGPTLKSILIKKHFCPIHDATPPKDGTLKPEKPGVTPCWPPSLSYKIDLKTAKLNGINLPKFPPALRSAYSPECCCNLIKTSKSVSFANINITDTPMPTKRTKRPPTPFKDQQSNDADKTEPAKENSGKLFKGKCFVPSDMKEKDEYLNNTCLNTSTGKLQTQAMIDHIRPSRKAMQTTRTQLKELNGVQLPVPIDYLMYDSMTEEDQPGSNVSSDSCRKPKPRERIVDKLGVRFKSAAHKRFHATHPDPLKDLRDARKDGKQYFFFGFHASAFRG</sequence>
<gene>
    <name evidence="2" type="ORF">OFUS_LOCUS24113</name>
</gene>
<keyword evidence="3" id="KW-1185">Reference proteome</keyword>
<feature type="region of interest" description="Disordered" evidence="1">
    <location>
        <begin position="219"/>
        <end position="246"/>
    </location>
</feature>
<evidence type="ECO:0000313" key="2">
    <source>
        <dbReference type="EMBL" id="CAH1800189.1"/>
    </source>
</evidence>
<accession>A0A8S4Q4E0</accession>
<dbReference type="InterPro" id="IPR027886">
    <property type="entry name" value="SPMIP4"/>
</dbReference>
<feature type="compositionally biased region" description="Basic and acidic residues" evidence="1">
    <location>
        <begin position="359"/>
        <end position="369"/>
    </location>
</feature>
<evidence type="ECO:0000313" key="3">
    <source>
        <dbReference type="Proteomes" id="UP000749559"/>
    </source>
</evidence>
<feature type="region of interest" description="Disordered" evidence="1">
    <location>
        <begin position="335"/>
        <end position="369"/>
    </location>
</feature>
<feature type="region of interest" description="Disordered" evidence="1">
    <location>
        <begin position="118"/>
        <end position="162"/>
    </location>
</feature>
<proteinExistence type="predicted"/>
<protein>
    <submittedName>
        <fullName evidence="2">Uncharacterized protein</fullName>
    </submittedName>
</protein>
<feature type="compositionally biased region" description="Basic and acidic residues" evidence="1">
    <location>
        <begin position="219"/>
        <end position="243"/>
    </location>
</feature>
<dbReference type="PANTHER" id="PTHR31393:SF3">
    <property type="match status" value="1"/>
</dbReference>
<feature type="compositionally biased region" description="Polar residues" evidence="1">
    <location>
        <begin position="151"/>
        <end position="160"/>
    </location>
</feature>
<dbReference type="AlphaFoldDB" id="A0A8S4Q4E0"/>
<dbReference type="EMBL" id="CAIIXF020000011">
    <property type="protein sequence ID" value="CAH1800189.1"/>
    <property type="molecule type" value="Genomic_DNA"/>
</dbReference>
<evidence type="ECO:0000256" key="1">
    <source>
        <dbReference type="SAM" id="MobiDB-lite"/>
    </source>
</evidence>
<dbReference type="OrthoDB" id="5965030at2759"/>
<reference evidence="2" key="1">
    <citation type="submission" date="2022-03" db="EMBL/GenBank/DDBJ databases">
        <authorList>
            <person name="Martin C."/>
        </authorList>
    </citation>
    <scope>NUCLEOTIDE SEQUENCE</scope>
</reference>
<dbReference type="Proteomes" id="UP000749559">
    <property type="component" value="Unassembled WGS sequence"/>
</dbReference>
<name>A0A8S4Q4E0_OWEFU</name>